<evidence type="ECO:0000256" key="1">
    <source>
        <dbReference type="SAM" id="Phobius"/>
    </source>
</evidence>
<gene>
    <name evidence="2" type="ORF">AFI02nite_41520</name>
</gene>
<name>A0A510UNS2_ALIFS</name>
<feature type="transmembrane region" description="Helical" evidence="1">
    <location>
        <begin position="20"/>
        <end position="41"/>
    </location>
</feature>
<dbReference type="Proteomes" id="UP000321787">
    <property type="component" value="Unassembled WGS sequence"/>
</dbReference>
<proteinExistence type="predicted"/>
<keyword evidence="1" id="KW-1133">Transmembrane helix</keyword>
<organism evidence="2 3">
    <name type="scientific">Aliivibrio fischeri</name>
    <name type="common">Vibrio fischeri</name>
    <dbReference type="NCBI Taxonomy" id="668"/>
    <lineage>
        <taxon>Bacteria</taxon>
        <taxon>Pseudomonadati</taxon>
        <taxon>Pseudomonadota</taxon>
        <taxon>Gammaproteobacteria</taxon>
        <taxon>Vibrionales</taxon>
        <taxon>Vibrionaceae</taxon>
        <taxon>Aliivibrio</taxon>
    </lineage>
</organism>
<reference evidence="2 3" key="1">
    <citation type="submission" date="2019-07" db="EMBL/GenBank/DDBJ databases">
        <title>Whole genome shotgun sequence of Aliivibrio fischeri NBRC 101058.</title>
        <authorList>
            <person name="Hosoyama A."/>
            <person name="Uohara A."/>
            <person name="Ohji S."/>
            <person name="Ichikawa N."/>
        </authorList>
    </citation>
    <scope>NUCLEOTIDE SEQUENCE [LARGE SCALE GENOMIC DNA]</scope>
    <source>
        <strain evidence="2 3">NBRC 101058</strain>
    </source>
</reference>
<keyword evidence="1" id="KW-0472">Membrane</keyword>
<dbReference type="EMBL" id="BJTZ01000068">
    <property type="protein sequence ID" value="GEK16116.1"/>
    <property type="molecule type" value="Genomic_DNA"/>
</dbReference>
<sequence>MPVSINYGYSEIIKLCEYGQYLTNDIVNILILMSFFINYFLKHKLIRFIALYRGVKSHILYVGMVESQVFSRKGIVFSQLKVGLIYAEDCQSINEAQLVFLSILKCFITVEDTYVSSVEYKN</sequence>
<evidence type="ECO:0000313" key="3">
    <source>
        <dbReference type="Proteomes" id="UP000321787"/>
    </source>
</evidence>
<evidence type="ECO:0000313" key="2">
    <source>
        <dbReference type="EMBL" id="GEK16116.1"/>
    </source>
</evidence>
<keyword evidence="1" id="KW-0812">Transmembrane</keyword>
<protein>
    <submittedName>
        <fullName evidence="2">Uncharacterized protein</fullName>
    </submittedName>
</protein>
<comment type="caution">
    <text evidence="2">The sequence shown here is derived from an EMBL/GenBank/DDBJ whole genome shotgun (WGS) entry which is preliminary data.</text>
</comment>
<dbReference type="AlphaFoldDB" id="A0A510UNS2"/>
<accession>A0A510UNS2</accession>